<reference evidence="2 3" key="1">
    <citation type="submission" date="2023-08" db="EMBL/GenBank/DDBJ databases">
        <title>Nocardioides seae sp. nov., a bacterium isolated from a soil.</title>
        <authorList>
            <person name="Wang X."/>
        </authorList>
    </citation>
    <scope>NUCLEOTIDE SEQUENCE [LARGE SCALE GENOMIC DNA]</scope>
    <source>
        <strain evidence="2 3">YZH12</strain>
    </source>
</reference>
<dbReference type="EMBL" id="JAVYII010000004">
    <property type="protein sequence ID" value="MDT9593432.1"/>
    <property type="molecule type" value="Genomic_DNA"/>
</dbReference>
<organism evidence="2 3">
    <name type="scientific">Nocardioides imazamoxiresistens</name>
    <dbReference type="NCBI Taxonomy" id="3231893"/>
    <lineage>
        <taxon>Bacteria</taxon>
        <taxon>Bacillati</taxon>
        <taxon>Actinomycetota</taxon>
        <taxon>Actinomycetes</taxon>
        <taxon>Propionibacteriales</taxon>
        <taxon>Nocardioidaceae</taxon>
        <taxon>Nocardioides</taxon>
    </lineage>
</organism>
<gene>
    <name evidence="2" type="ORF">RDV89_10165</name>
</gene>
<keyword evidence="1" id="KW-0812">Transmembrane</keyword>
<name>A0ABU3PW30_9ACTN</name>
<comment type="caution">
    <text evidence="2">The sequence shown here is derived from an EMBL/GenBank/DDBJ whole genome shotgun (WGS) entry which is preliminary data.</text>
</comment>
<evidence type="ECO:0008006" key="4">
    <source>
        <dbReference type="Google" id="ProtNLM"/>
    </source>
</evidence>
<feature type="transmembrane region" description="Helical" evidence="1">
    <location>
        <begin position="246"/>
        <end position="269"/>
    </location>
</feature>
<proteinExistence type="predicted"/>
<keyword evidence="1" id="KW-1133">Transmembrane helix</keyword>
<feature type="transmembrane region" description="Helical" evidence="1">
    <location>
        <begin position="184"/>
        <end position="206"/>
    </location>
</feature>
<keyword evidence="3" id="KW-1185">Reference proteome</keyword>
<evidence type="ECO:0000313" key="3">
    <source>
        <dbReference type="Proteomes" id="UP001268542"/>
    </source>
</evidence>
<accession>A0ABU3PW30</accession>
<feature type="transmembrane region" description="Helical" evidence="1">
    <location>
        <begin position="218"/>
        <end position="239"/>
    </location>
</feature>
<protein>
    <recommendedName>
        <fullName evidence="4">DUF4185 domain-containing protein</fullName>
    </recommendedName>
</protein>
<dbReference type="Proteomes" id="UP001268542">
    <property type="component" value="Unassembled WGS sequence"/>
</dbReference>
<evidence type="ECO:0000313" key="2">
    <source>
        <dbReference type="EMBL" id="MDT9593432.1"/>
    </source>
</evidence>
<keyword evidence="1" id="KW-0472">Membrane</keyword>
<feature type="transmembrane region" description="Helical" evidence="1">
    <location>
        <begin position="300"/>
        <end position="319"/>
    </location>
</feature>
<evidence type="ECO:0000256" key="1">
    <source>
        <dbReference type="SAM" id="Phobius"/>
    </source>
</evidence>
<sequence length="733" mass="75131">MRDDGERQGPATRVRLALLALLCAAVAWVVAAGVVTDDGPRDAPVVLVGPDVVTAAVAAEVEALPGDAFVVGGTDDPQRARDMLAAGEVVGALVVDLAGTEDTLLLAPDHAPVRDRAVVERVRAVETARDRTVAVERTGDALRGAPPAATTFAAAVVGLLVVVVVSMVWGPVARTLRRGLTRTAGLAVAGVLTGLVAAAVAAWPAGDVDPGVGAGVRIGAVTAGTVLVAGLVALACEALAGLRGLLVAAVLLLAVPLPLVLAGDTWLLAEPWRTVAGWSVVGAAADAHAALTAHSGGPGWRAAVVLLGTPALAVGVLLASRAVAARTPGDGPDPDAGPRALPTPVSWRRQMAVLATTLVLATTAVLTVGLPGAPTPTPPRVSLAATSDCVDAGPVGSVDDLNRVAELRGDAAFQGGDVGASARLQDGRTVWMFGDTLRAADFPGDRFVRNSMLLVDPSCLRVVVPRSGGAVVPDRDEEVGYWPMSVAVQEQPGYDLVEVTAQRVRTVDEGDPFGFENVGPAVATFVVPVGGVPQLVEVTDLGPDEPDPTVPMWGAATAVVDGWLHLYGTARPVDPAPGTGFSLRVARVRPADVADQRAWTYWDGSGWSPESSAAVELIGAAEGTSQTLSVFERDGTWYAVSKRGEVLGSDLVVWTAPAPGGPFTAQPPVAALPSDVADGLLRYMPLAHPDLLPSDGSVVVSYSRNSTDVDAVLDDPLLYRPRFLTVPLPQPQG</sequence>
<feature type="transmembrane region" description="Helical" evidence="1">
    <location>
        <begin position="351"/>
        <end position="373"/>
    </location>
</feature>
<feature type="transmembrane region" description="Helical" evidence="1">
    <location>
        <begin position="152"/>
        <end position="172"/>
    </location>
</feature>
<dbReference type="RefSeq" id="WP_315732928.1">
    <property type="nucleotide sequence ID" value="NZ_JAVYII010000004.1"/>
</dbReference>